<dbReference type="PANTHER" id="PTHR23511">
    <property type="entry name" value="SYNAPTIC VESICLE GLYCOPROTEIN 2"/>
    <property type="match status" value="1"/>
</dbReference>
<sequence>MTANGKIEKEGDKEKTRIATLDEAMMEAGFGVYNILHMLMSGVILMGMIMQSLALGYILPVAQCDLKLTLQQRGWLSAIPFLAIILTSYFWGWLADTQGRRPVMLFSMIISAVFSVFASFSPEIISFAILQFLSAVFMSGSSAVVYTYLGEFNNLRHRDKMVAFGSSFVGIGTVILPCISWLILPLDFAFPIVYLDILYRPWRLLVVACAVPFVIASVLLLFAPESPKFLNANDRYSDALDVVKTIYSGNRKMSKDDFPIKSLVMDSQLSKASNSKGAAAVWSSMKDQTVPLFKRPLLPWTLLTCFVQFGIFATTNGFYVWFPTILNSLANHEGGETGICDVLDASRETAANGTDIACDDTMNTTTFELSIYIGLVFCSMYIVVGFLVDFIGKKPILIALLSATGLCGIGAHLASSQHLAVVLFAIFQMCGACIGLMNAVAVELFPTKFRAMAICLSMMMGRVGSMIGSNLIGVFLETNCGAGFYLFGGILIVNAIFCFTLPGKKTLKRKQTVEPTHNETHEPV</sequence>
<dbReference type="OrthoDB" id="10262656at2759"/>
<keyword evidence="5 6" id="KW-0472">Membrane</keyword>
<dbReference type="PROSITE" id="PS50850">
    <property type="entry name" value="MFS"/>
    <property type="match status" value="1"/>
</dbReference>
<dbReference type="Proteomes" id="UP000504629">
    <property type="component" value="Unplaced"/>
</dbReference>
<dbReference type="Gene3D" id="1.20.1250.20">
    <property type="entry name" value="MFS general substrate transporter like domains"/>
    <property type="match status" value="1"/>
</dbReference>
<dbReference type="RefSeq" id="XP_028026212.1">
    <property type="nucleotide sequence ID" value="XM_028170411.1"/>
</dbReference>
<name>A0A6J2JAQ1_BOMMA</name>
<evidence type="ECO:0000256" key="1">
    <source>
        <dbReference type="ARBA" id="ARBA00004141"/>
    </source>
</evidence>
<feature type="transmembrane region" description="Helical" evidence="6">
    <location>
        <begin position="127"/>
        <end position="149"/>
    </location>
</feature>
<dbReference type="PANTHER" id="PTHR23511:SF35">
    <property type="entry name" value="MAJOR FACILITATOR SUPERFAMILY (MFS) PROFILE DOMAIN-CONTAINING PROTEIN"/>
    <property type="match status" value="1"/>
</dbReference>
<keyword evidence="8" id="KW-1185">Reference proteome</keyword>
<comment type="subcellular location">
    <subcellularLocation>
        <location evidence="1">Membrane</location>
        <topology evidence="1">Multi-pass membrane protein</topology>
    </subcellularLocation>
</comment>
<dbReference type="InterPro" id="IPR020846">
    <property type="entry name" value="MFS_dom"/>
</dbReference>
<organism evidence="8 9">
    <name type="scientific">Bombyx mandarina</name>
    <name type="common">Wild silk moth</name>
    <name type="synonym">Wild silkworm</name>
    <dbReference type="NCBI Taxonomy" id="7092"/>
    <lineage>
        <taxon>Eukaryota</taxon>
        <taxon>Metazoa</taxon>
        <taxon>Ecdysozoa</taxon>
        <taxon>Arthropoda</taxon>
        <taxon>Hexapoda</taxon>
        <taxon>Insecta</taxon>
        <taxon>Pterygota</taxon>
        <taxon>Neoptera</taxon>
        <taxon>Endopterygota</taxon>
        <taxon>Lepidoptera</taxon>
        <taxon>Glossata</taxon>
        <taxon>Ditrysia</taxon>
        <taxon>Bombycoidea</taxon>
        <taxon>Bombycidae</taxon>
        <taxon>Bombycinae</taxon>
        <taxon>Bombyx</taxon>
    </lineage>
</organism>
<evidence type="ECO:0000256" key="2">
    <source>
        <dbReference type="ARBA" id="ARBA00022448"/>
    </source>
</evidence>
<reference evidence="9" key="1">
    <citation type="submission" date="2025-08" db="UniProtKB">
        <authorList>
            <consortium name="RefSeq"/>
        </authorList>
    </citation>
    <scope>IDENTIFICATION</scope>
    <source>
        <tissue evidence="9">Silk gland</tissue>
    </source>
</reference>
<evidence type="ECO:0000256" key="6">
    <source>
        <dbReference type="SAM" id="Phobius"/>
    </source>
</evidence>
<gene>
    <name evidence="9" type="primary">LOC114239966</name>
</gene>
<dbReference type="GO" id="GO:0016020">
    <property type="term" value="C:membrane"/>
    <property type="evidence" value="ECO:0007669"/>
    <property type="project" value="UniProtKB-SubCell"/>
</dbReference>
<dbReference type="AlphaFoldDB" id="A0A6J2JAQ1"/>
<feature type="transmembrane region" description="Helical" evidence="6">
    <location>
        <begin position="369"/>
        <end position="388"/>
    </location>
</feature>
<feature type="transmembrane region" description="Helical" evidence="6">
    <location>
        <begin position="297"/>
        <end position="322"/>
    </location>
</feature>
<feature type="transmembrane region" description="Helical" evidence="6">
    <location>
        <begin position="482"/>
        <end position="501"/>
    </location>
</feature>
<feature type="transmembrane region" description="Helical" evidence="6">
    <location>
        <begin position="161"/>
        <end position="184"/>
    </location>
</feature>
<evidence type="ECO:0000256" key="5">
    <source>
        <dbReference type="ARBA" id="ARBA00023136"/>
    </source>
</evidence>
<dbReference type="GeneID" id="114239966"/>
<proteinExistence type="predicted"/>
<feature type="transmembrane region" description="Helical" evidence="6">
    <location>
        <begin position="204"/>
        <end position="223"/>
    </location>
</feature>
<feature type="transmembrane region" description="Helical" evidence="6">
    <location>
        <begin position="420"/>
        <end position="441"/>
    </location>
</feature>
<evidence type="ECO:0000313" key="9">
    <source>
        <dbReference type="RefSeq" id="XP_028026212.1"/>
    </source>
</evidence>
<keyword evidence="4 6" id="KW-1133">Transmembrane helix</keyword>
<evidence type="ECO:0000259" key="7">
    <source>
        <dbReference type="PROSITE" id="PS50850"/>
    </source>
</evidence>
<protein>
    <submittedName>
        <fullName evidence="9">Synaptic vesicle glycoprotein 2A-like</fullName>
    </submittedName>
</protein>
<evidence type="ECO:0000256" key="3">
    <source>
        <dbReference type="ARBA" id="ARBA00022692"/>
    </source>
</evidence>
<dbReference type="Pfam" id="PF07690">
    <property type="entry name" value="MFS_1"/>
    <property type="match status" value="2"/>
</dbReference>
<evidence type="ECO:0000256" key="4">
    <source>
        <dbReference type="ARBA" id="ARBA00022989"/>
    </source>
</evidence>
<evidence type="ECO:0000313" key="8">
    <source>
        <dbReference type="Proteomes" id="UP000504629"/>
    </source>
</evidence>
<keyword evidence="3 6" id="KW-0812">Transmembrane</keyword>
<keyword evidence="2" id="KW-0813">Transport</keyword>
<feature type="transmembrane region" description="Helical" evidence="6">
    <location>
        <begin position="35"/>
        <end position="59"/>
    </location>
</feature>
<feature type="domain" description="Major facilitator superfamily (MFS) profile" evidence="7">
    <location>
        <begin position="35"/>
        <end position="506"/>
    </location>
</feature>
<dbReference type="SUPFAM" id="SSF103473">
    <property type="entry name" value="MFS general substrate transporter"/>
    <property type="match status" value="1"/>
</dbReference>
<dbReference type="InterPro" id="IPR011701">
    <property type="entry name" value="MFS"/>
</dbReference>
<dbReference type="GO" id="GO:0022857">
    <property type="term" value="F:transmembrane transporter activity"/>
    <property type="evidence" value="ECO:0007669"/>
    <property type="project" value="InterPro"/>
</dbReference>
<dbReference type="KEGG" id="bman:114239966"/>
<dbReference type="InterPro" id="IPR036259">
    <property type="entry name" value="MFS_trans_sf"/>
</dbReference>
<accession>A0A6J2JAQ1</accession>
<feature type="transmembrane region" description="Helical" evidence="6">
    <location>
        <begin position="395"/>
        <end position="414"/>
    </location>
</feature>
<feature type="transmembrane region" description="Helical" evidence="6">
    <location>
        <begin position="453"/>
        <end position="476"/>
    </location>
</feature>
<feature type="transmembrane region" description="Helical" evidence="6">
    <location>
        <begin position="74"/>
        <end position="91"/>
    </location>
</feature>
<feature type="transmembrane region" description="Helical" evidence="6">
    <location>
        <begin position="103"/>
        <end position="121"/>
    </location>
</feature>